<dbReference type="OrthoDB" id="7432817at2"/>
<dbReference type="RefSeq" id="WP_047006391.1">
    <property type="nucleotide sequence ID" value="NZ_CP018097.1"/>
</dbReference>
<evidence type="ECO:0000313" key="2">
    <source>
        <dbReference type="Proteomes" id="UP000053070"/>
    </source>
</evidence>
<reference evidence="1 2" key="1">
    <citation type="submission" date="2015-04" db="EMBL/GenBank/DDBJ databases">
        <title>The draft genome sequence of Erythrobacr gangjinensis K7-2.</title>
        <authorList>
            <person name="Zhuang L."/>
            <person name="Liu Y."/>
            <person name="Shao Z."/>
        </authorList>
    </citation>
    <scope>NUCLEOTIDE SEQUENCE [LARGE SCALE GENOMIC DNA]</scope>
    <source>
        <strain evidence="1 2">K7-2</strain>
    </source>
</reference>
<evidence type="ECO:0000313" key="1">
    <source>
        <dbReference type="EMBL" id="KLE33542.1"/>
    </source>
</evidence>
<gene>
    <name evidence="1" type="ORF">AAW01_06500</name>
</gene>
<protein>
    <submittedName>
        <fullName evidence="1">Uncharacterized protein</fullName>
    </submittedName>
</protein>
<comment type="caution">
    <text evidence="1">The sequence shown here is derived from an EMBL/GenBank/DDBJ whole genome shotgun (WGS) entry which is preliminary data.</text>
</comment>
<dbReference type="STRING" id="502682.BMF35_a0302"/>
<dbReference type="PATRIC" id="fig|502682.8.peg.1326"/>
<accession>A0A0G9MS33</accession>
<organism evidence="1 2">
    <name type="scientific">Aurantiacibacter gangjinensis</name>
    <dbReference type="NCBI Taxonomy" id="502682"/>
    <lineage>
        <taxon>Bacteria</taxon>
        <taxon>Pseudomonadati</taxon>
        <taxon>Pseudomonadota</taxon>
        <taxon>Alphaproteobacteria</taxon>
        <taxon>Sphingomonadales</taxon>
        <taxon>Erythrobacteraceae</taxon>
        <taxon>Aurantiacibacter</taxon>
    </lineage>
</organism>
<dbReference type="AlphaFoldDB" id="A0A0G9MS33"/>
<name>A0A0G9MS33_9SPHN</name>
<keyword evidence="2" id="KW-1185">Reference proteome</keyword>
<sequence length="119" mass="13186">MTRKGRWLLIAVAALSAFWPRFVDLSEWPDEPLASRYEEEARATLGWARDNPVQQAMDAMLVQQWRFSGWREVAGSGEGSTSLPSLIDVQVNATALGPWGVPIARYTIGCGGACYQRVD</sequence>
<dbReference type="EMBL" id="LBHC01000001">
    <property type="protein sequence ID" value="KLE33542.1"/>
    <property type="molecule type" value="Genomic_DNA"/>
</dbReference>
<dbReference type="Proteomes" id="UP000053070">
    <property type="component" value="Unassembled WGS sequence"/>
</dbReference>
<proteinExistence type="predicted"/>